<keyword evidence="3" id="KW-1185">Reference proteome</keyword>
<dbReference type="OrthoDB" id="9998011at2759"/>
<sequence>MQGGFGQSRNNSNKAALTAFVAIAMLESGVERTEQSLVNAFRCIDQQTYDDAYTLSIVAYAYSIFDDSTVGAVNSYRRLMSMAKVDGSLTYWKANENEPAEPIIHWWYYRPRSADTETTAYALLTKLNTRLSVQQKISEGLSIVRWLSTQRNPWGGFGSTQDTVIGLQALSEYASLIYHDGLQASIVVSETATNNQVATFELNDVNSFVEFTEKIPRVTNLTLSSTGKGCFLMQVSLSQ</sequence>
<organism evidence="2 3">
    <name type="scientific">Bugula neritina</name>
    <name type="common">Brown bryozoan</name>
    <name type="synonym">Sertularia neritina</name>
    <dbReference type="NCBI Taxonomy" id="10212"/>
    <lineage>
        <taxon>Eukaryota</taxon>
        <taxon>Metazoa</taxon>
        <taxon>Spiralia</taxon>
        <taxon>Lophotrochozoa</taxon>
        <taxon>Bryozoa</taxon>
        <taxon>Gymnolaemata</taxon>
        <taxon>Cheilostomatida</taxon>
        <taxon>Flustrina</taxon>
        <taxon>Buguloidea</taxon>
        <taxon>Bugulidae</taxon>
        <taxon>Bugula</taxon>
    </lineage>
</organism>
<comment type="caution">
    <text evidence="2">The sequence shown here is derived from an EMBL/GenBank/DDBJ whole genome shotgun (WGS) entry which is preliminary data.</text>
</comment>
<protein>
    <submittedName>
        <fullName evidence="2">A2ML1</fullName>
    </submittedName>
</protein>
<reference evidence="2" key="1">
    <citation type="submission" date="2020-06" db="EMBL/GenBank/DDBJ databases">
        <title>Draft genome of Bugula neritina, a colonial animal packing powerful symbionts and potential medicines.</title>
        <authorList>
            <person name="Rayko M."/>
        </authorList>
    </citation>
    <scope>NUCLEOTIDE SEQUENCE [LARGE SCALE GENOMIC DNA]</scope>
    <source>
        <strain evidence="2">Kwan_BN1</strain>
    </source>
</reference>
<name>A0A7J7JH30_BUGNE</name>
<dbReference type="SUPFAM" id="SSF48239">
    <property type="entry name" value="Terpenoid cyclases/Protein prenyltransferases"/>
    <property type="match status" value="1"/>
</dbReference>
<evidence type="ECO:0000313" key="3">
    <source>
        <dbReference type="Proteomes" id="UP000593567"/>
    </source>
</evidence>
<evidence type="ECO:0000313" key="2">
    <source>
        <dbReference type="EMBL" id="KAF6025639.1"/>
    </source>
</evidence>
<dbReference type="Proteomes" id="UP000593567">
    <property type="component" value="Unassembled WGS sequence"/>
</dbReference>
<dbReference type="EMBL" id="VXIV02002437">
    <property type="protein sequence ID" value="KAF6025639.1"/>
    <property type="molecule type" value="Genomic_DNA"/>
</dbReference>
<proteinExistence type="predicted"/>
<dbReference type="AlphaFoldDB" id="A0A7J7JH30"/>
<gene>
    <name evidence="2" type="ORF">EB796_015890</name>
</gene>
<dbReference type="Pfam" id="PF07678">
    <property type="entry name" value="TED_complement"/>
    <property type="match status" value="1"/>
</dbReference>
<dbReference type="GO" id="GO:0005615">
    <property type="term" value="C:extracellular space"/>
    <property type="evidence" value="ECO:0007669"/>
    <property type="project" value="InterPro"/>
</dbReference>
<dbReference type="PANTHER" id="PTHR11412:SF171">
    <property type="entry name" value="PREGNANCY ZONE PROTEIN-LIKE PROTEIN"/>
    <property type="match status" value="1"/>
</dbReference>
<evidence type="ECO:0000259" key="1">
    <source>
        <dbReference type="Pfam" id="PF07678"/>
    </source>
</evidence>
<accession>A0A7J7JH30</accession>
<dbReference type="PANTHER" id="PTHR11412">
    <property type="entry name" value="MACROGLOBULIN / COMPLEMENT"/>
    <property type="match status" value="1"/>
</dbReference>
<dbReference type="InterPro" id="IPR011626">
    <property type="entry name" value="Alpha-macroglobulin_TED"/>
</dbReference>
<dbReference type="InterPro" id="IPR050473">
    <property type="entry name" value="A2M/Complement_sys"/>
</dbReference>
<dbReference type="Gene3D" id="1.50.10.20">
    <property type="match status" value="1"/>
</dbReference>
<feature type="domain" description="Alpha-macroglobulin-like TED" evidence="1">
    <location>
        <begin position="2"/>
        <end position="173"/>
    </location>
</feature>
<dbReference type="InterPro" id="IPR008930">
    <property type="entry name" value="Terpenoid_cyclase/PrenylTrfase"/>
</dbReference>